<comment type="similarity">
    <text evidence="2">Belongs to the ABC transporter superfamily.</text>
</comment>
<dbReference type="STRING" id="1225564.AA309_11740"/>
<dbReference type="SMART" id="SM00382">
    <property type="entry name" value="AAA"/>
    <property type="match status" value="1"/>
</dbReference>
<feature type="transmembrane region" description="Helical" evidence="9">
    <location>
        <begin position="142"/>
        <end position="166"/>
    </location>
</feature>
<dbReference type="Pfam" id="PF00664">
    <property type="entry name" value="ABC_membrane"/>
    <property type="match status" value="1"/>
</dbReference>
<dbReference type="CDD" id="cd18575">
    <property type="entry name" value="ABC_6TM_bac_exporter_ABCB8_10_like"/>
    <property type="match status" value="1"/>
</dbReference>
<dbReference type="Gene3D" id="3.40.50.300">
    <property type="entry name" value="P-loop containing nucleotide triphosphate hydrolases"/>
    <property type="match status" value="1"/>
</dbReference>
<keyword evidence="4 9" id="KW-0812">Transmembrane</keyword>
<evidence type="ECO:0000256" key="3">
    <source>
        <dbReference type="ARBA" id="ARBA00022448"/>
    </source>
</evidence>
<keyword evidence="6" id="KW-0067">ATP-binding</keyword>
<dbReference type="CDD" id="cd03249">
    <property type="entry name" value="ABC_MTABC3_MDL1_MDL2"/>
    <property type="match status" value="1"/>
</dbReference>
<dbReference type="PATRIC" id="fig|1225564.3.peg.3046"/>
<dbReference type="PROSITE" id="PS00211">
    <property type="entry name" value="ABC_TRANSPORTER_1"/>
    <property type="match status" value="1"/>
</dbReference>
<dbReference type="RefSeq" id="WP_047189256.1">
    <property type="nucleotide sequence ID" value="NZ_LCYG01000028.1"/>
</dbReference>
<keyword evidence="7 9" id="KW-1133">Transmembrane helix</keyword>
<evidence type="ECO:0000256" key="4">
    <source>
        <dbReference type="ARBA" id="ARBA00022692"/>
    </source>
</evidence>
<dbReference type="SUPFAM" id="SSF90123">
    <property type="entry name" value="ABC transporter transmembrane region"/>
    <property type="match status" value="1"/>
</dbReference>
<dbReference type="Proteomes" id="UP000035489">
    <property type="component" value="Unassembled WGS sequence"/>
</dbReference>
<evidence type="ECO:0000256" key="7">
    <source>
        <dbReference type="ARBA" id="ARBA00022989"/>
    </source>
</evidence>
<dbReference type="OrthoDB" id="9804259at2"/>
<dbReference type="GO" id="GO:0005886">
    <property type="term" value="C:plasma membrane"/>
    <property type="evidence" value="ECO:0007669"/>
    <property type="project" value="UniProtKB-SubCell"/>
</dbReference>
<dbReference type="InterPro" id="IPR003593">
    <property type="entry name" value="AAA+_ATPase"/>
</dbReference>
<dbReference type="InterPro" id="IPR036640">
    <property type="entry name" value="ABC1_TM_sf"/>
</dbReference>
<dbReference type="InterPro" id="IPR027417">
    <property type="entry name" value="P-loop_NTPase"/>
</dbReference>
<dbReference type="InterPro" id="IPR003439">
    <property type="entry name" value="ABC_transporter-like_ATP-bd"/>
</dbReference>
<dbReference type="Pfam" id="PF00005">
    <property type="entry name" value="ABC_tran"/>
    <property type="match status" value="1"/>
</dbReference>
<dbReference type="GO" id="GO:0090374">
    <property type="term" value="P:oligopeptide export from mitochondrion"/>
    <property type="evidence" value="ECO:0007669"/>
    <property type="project" value="TreeGrafter"/>
</dbReference>
<protein>
    <submittedName>
        <fullName evidence="12">ABC transporter</fullName>
    </submittedName>
</protein>
<dbReference type="AlphaFoldDB" id="A0A0H1RD21"/>
<keyword evidence="3" id="KW-0813">Transport</keyword>
<dbReference type="Gene3D" id="1.20.1560.10">
    <property type="entry name" value="ABC transporter type 1, transmembrane domain"/>
    <property type="match status" value="1"/>
</dbReference>
<feature type="transmembrane region" description="Helical" evidence="9">
    <location>
        <begin position="172"/>
        <end position="189"/>
    </location>
</feature>
<dbReference type="GO" id="GO:0015421">
    <property type="term" value="F:ABC-type oligopeptide transporter activity"/>
    <property type="evidence" value="ECO:0007669"/>
    <property type="project" value="TreeGrafter"/>
</dbReference>
<comment type="caution">
    <text evidence="12">The sequence shown here is derived from an EMBL/GenBank/DDBJ whole genome shotgun (WGS) entry which is preliminary data.</text>
</comment>
<feature type="transmembrane region" description="Helical" evidence="9">
    <location>
        <begin position="72"/>
        <end position="93"/>
    </location>
</feature>
<organism evidence="12 13">
    <name type="scientific">Microvirga vignae</name>
    <dbReference type="NCBI Taxonomy" id="1225564"/>
    <lineage>
        <taxon>Bacteria</taxon>
        <taxon>Pseudomonadati</taxon>
        <taxon>Pseudomonadota</taxon>
        <taxon>Alphaproteobacteria</taxon>
        <taxon>Hyphomicrobiales</taxon>
        <taxon>Methylobacteriaceae</taxon>
        <taxon>Microvirga</taxon>
    </lineage>
</organism>
<dbReference type="PROSITE" id="PS50929">
    <property type="entry name" value="ABC_TM1F"/>
    <property type="match status" value="1"/>
</dbReference>
<feature type="domain" description="ABC transmembrane type-1" evidence="11">
    <location>
        <begin position="33"/>
        <end position="315"/>
    </location>
</feature>
<dbReference type="GO" id="GO:0005524">
    <property type="term" value="F:ATP binding"/>
    <property type="evidence" value="ECO:0007669"/>
    <property type="project" value="UniProtKB-KW"/>
</dbReference>
<evidence type="ECO:0000259" key="11">
    <source>
        <dbReference type="PROSITE" id="PS50929"/>
    </source>
</evidence>
<gene>
    <name evidence="12" type="ORF">AA309_11740</name>
</gene>
<evidence type="ECO:0000259" key="10">
    <source>
        <dbReference type="PROSITE" id="PS50893"/>
    </source>
</evidence>
<evidence type="ECO:0000256" key="5">
    <source>
        <dbReference type="ARBA" id="ARBA00022741"/>
    </source>
</evidence>
<keyword evidence="13" id="KW-1185">Reference proteome</keyword>
<evidence type="ECO:0000256" key="8">
    <source>
        <dbReference type="ARBA" id="ARBA00023136"/>
    </source>
</evidence>
<evidence type="ECO:0000313" key="13">
    <source>
        <dbReference type="Proteomes" id="UP000035489"/>
    </source>
</evidence>
<dbReference type="FunFam" id="3.40.50.300:FF:000403">
    <property type="entry name" value="ATP-binding cassette sub-family B member 8, mitochondrial"/>
    <property type="match status" value="1"/>
</dbReference>
<evidence type="ECO:0000313" key="12">
    <source>
        <dbReference type="EMBL" id="KLK92959.1"/>
    </source>
</evidence>
<feature type="transmembrane region" description="Helical" evidence="9">
    <location>
        <begin position="254"/>
        <end position="276"/>
    </location>
</feature>
<dbReference type="PANTHER" id="PTHR43394">
    <property type="entry name" value="ATP-DEPENDENT PERMEASE MDL1, MITOCHONDRIAL"/>
    <property type="match status" value="1"/>
</dbReference>
<keyword evidence="8 9" id="KW-0472">Membrane</keyword>
<evidence type="ECO:0000256" key="1">
    <source>
        <dbReference type="ARBA" id="ARBA00004651"/>
    </source>
</evidence>
<dbReference type="InterPro" id="IPR039421">
    <property type="entry name" value="Type_1_exporter"/>
</dbReference>
<dbReference type="InterPro" id="IPR011918">
    <property type="entry name" value="ABC_MsbA_ATP-bd"/>
</dbReference>
<dbReference type="PANTHER" id="PTHR43394:SF1">
    <property type="entry name" value="ATP-BINDING CASSETTE SUB-FAMILY B MEMBER 10, MITOCHONDRIAL"/>
    <property type="match status" value="1"/>
</dbReference>
<name>A0A0H1RD21_9HYPH</name>
<dbReference type="PROSITE" id="PS50893">
    <property type="entry name" value="ABC_TRANSPORTER_2"/>
    <property type="match status" value="1"/>
</dbReference>
<evidence type="ECO:0000256" key="6">
    <source>
        <dbReference type="ARBA" id="ARBA00022840"/>
    </source>
</evidence>
<feature type="domain" description="ABC transporter" evidence="10">
    <location>
        <begin position="350"/>
        <end position="586"/>
    </location>
</feature>
<accession>A0A0H1RD21</accession>
<reference evidence="12 13" key="1">
    <citation type="submission" date="2015-05" db="EMBL/GenBank/DDBJ databases">
        <title>Draft genome sequence of Microvirga vignae strain BR3299, a novel nitrogen fixing bacteria isolated from Brazil semi-aired region.</title>
        <authorList>
            <person name="Zilli J.E."/>
            <person name="Passos S.R."/>
            <person name="Leite J."/>
            <person name="Baldani J.I."/>
            <person name="Xavier G.R."/>
            <person name="Rumjaneck N.G."/>
            <person name="Simoes-Araujo J.L."/>
        </authorList>
    </citation>
    <scope>NUCLEOTIDE SEQUENCE [LARGE SCALE GENOMIC DNA]</scope>
    <source>
        <strain evidence="12 13">BR3299</strain>
    </source>
</reference>
<dbReference type="InterPro" id="IPR011527">
    <property type="entry name" value="ABC1_TM_dom"/>
</dbReference>
<dbReference type="InterPro" id="IPR017871">
    <property type="entry name" value="ABC_transporter-like_CS"/>
</dbReference>
<evidence type="ECO:0000256" key="2">
    <source>
        <dbReference type="ARBA" id="ARBA00005417"/>
    </source>
</evidence>
<comment type="subcellular location">
    <subcellularLocation>
        <location evidence="1">Cell membrane</location>
        <topology evidence="1">Multi-pass membrane protein</topology>
    </subcellularLocation>
</comment>
<proteinExistence type="inferred from homology"/>
<dbReference type="GO" id="GO:0016887">
    <property type="term" value="F:ATP hydrolysis activity"/>
    <property type="evidence" value="ECO:0007669"/>
    <property type="project" value="InterPro"/>
</dbReference>
<evidence type="ECO:0000256" key="9">
    <source>
        <dbReference type="SAM" id="Phobius"/>
    </source>
</evidence>
<dbReference type="SUPFAM" id="SSF52540">
    <property type="entry name" value="P-loop containing nucleoside triphosphate hydrolases"/>
    <property type="match status" value="1"/>
</dbReference>
<feature type="transmembrane region" description="Helical" evidence="9">
    <location>
        <begin position="32"/>
        <end position="52"/>
    </location>
</feature>
<dbReference type="NCBIfam" id="TIGR02204">
    <property type="entry name" value="MsbA_rel"/>
    <property type="match status" value="1"/>
</dbReference>
<sequence>MADLPNARHRPKAALSALRPLIPYGLAYKGRIAGALAALTMASAATLVVPIAVRRVVDFGFSEEGRAYINAYFTLLIVVVAVLAISSALRYYLVITLGERVVADLRSAVFRHLTSLDPAFFDQTKSGEIVSRLTADTTQVKAAFGVSISIALRNAFLFLGAVTLMIITSPKLSALVLLAIPVIVLPLILSGRAVRRRSRAAQDRLADASAYAAEAIGAVRTMQAFGMESLTASRFSLAAEEAFDAARLSTTMRAFLTGAGIFMISASVVGVLWYGAQDVLAGVMTGGRLSQFVLYAVFAASSLGQLSEVYGELSQAAGAAERLGEILAAKPAIEAPRNPKPLPQPPLGTVAFDDVHFAYPTRAEQRALHGLSFAVASGERVAIVGPSGAGKSTILQLLLRFYDPQSGTIRVDGVPITEADPFAVRARMALVPQEPTIFAASVLDNIRYGRPEASEEEVRHAAELASAHGFIGALPQGYATLIGERGVTLSGGQRQRLAIARAILKDAPILLLDEATSALDAESERKVQEALDRLMEGRTTLVIAHRLATVRSANRILVMEKGRIVEEGTHETLLNQGGLYARLARLQFTGAQEHGLAAE</sequence>
<dbReference type="EMBL" id="LCYG01000028">
    <property type="protein sequence ID" value="KLK92959.1"/>
    <property type="molecule type" value="Genomic_DNA"/>
</dbReference>
<keyword evidence="5" id="KW-0547">Nucleotide-binding</keyword>